<reference evidence="2" key="1">
    <citation type="submission" date="2020-10" db="EMBL/GenBank/DDBJ databases">
        <authorList>
            <person name="Gilroy R."/>
        </authorList>
    </citation>
    <scope>NUCLEOTIDE SEQUENCE</scope>
    <source>
        <strain evidence="2">ChiBcec2-4451</strain>
    </source>
</reference>
<comment type="caution">
    <text evidence="2">The sequence shown here is derived from an EMBL/GenBank/DDBJ whole genome shotgun (WGS) entry which is preliminary data.</text>
</comment>
<accession>A0A9D1NV18</accession>
<dbReference type="Gene3D" id="3.30.200.20">
    <property type="entry name" value="Phosphorylase Kinase, domain 1"/>
    <property type="match status" value="1"/>
</dbReference>
<evidence type="ECO:0000259" key="1">
    <source>
        <dbReference type="Pfam" id="PF01636"/>
    </source>
</evidence>
<dbReference type="InterPro" id="IPR011009">
    <property type="entry name" value="Kinase-like_dom_sf"/>
</dbReference>
<dbReference type="Gene3D" id="3.90.1200.10">
    <property type="match status" value="1"/>
</dbReference>
<dbReference type="InterPro" id="IPR047175">
    <property type="entry name" value="CotS-like"/>
</dbReference>
<dbReference type="Proteomes" id="UP000886723">
    <property type="component" value="Unassembled WGS sequence"/>
</dbReference>
<proteinExistence type="predicted"/>
<sequence length="323" mass="38434">MYDRGLGVLEKYGLTAKTVTRGRGSLICETEQGPKLIREYWGSPRKLEFQRKLQLHCRQEGFAGVDLILENLEGQTVTTDGEGTPYTVRDWFAGRECDTRSREDVMKSVRALAALHKVMQMPKEEDSEAEGLLEECQRHNRELRRIRKFVQSRKRKNDFEEKLASSISLFLEQGERTVEELRDSGWEALRQKFPDSVCHGDCNQHNILMTGQGTVFTNFEKWSYDLQTRDLYQFMRKILEKYGWNRELGYRMIREYDRERSLSAEELLNLKLRLSYPWKFWKLANYYSENNKVWISRKNTEKLEQTIRLAEPWRKFLDDFPLK</sequence>
<dbReference type="PANTHER" id="PTHR39179:SF1">
    <property type="entry name" value="SPORE COAT PROTEIN I"/>
    <property type="match status" value="1"/>
</dbReference>
<organism evidence="2 3">
    <name type="scientific">Candidatus Pullilachnospira stercoravium</name>
    <dbReference type="NCBI Taxonomy" id="2840913"/>
    <lineage>
        <taxon>Bacteria</taxon>
        <taxon>Bacillati</taxon>
        <taxon>Bacillota</taxon>
        <taxon>Clostridia</taxon>
        <taxon>Lachnospirales</taxon>
        <taxon>Lachnospiraceae</taxon>
        <taxon>Lachnospiraceae incertae sedis</taxon>
        <taxon>Candidatus Pullilachnospira</taxon>
    </lineage>
</organism>
<protein>
    <submittedName>
        <fullName evidence="2">Phosphotransferase</fullName>
    </submittedName>
</protein>
<gene>
    <name evidence="2" type="ORF">IAA63_06875</name>
</gene>
<dbReference type="InterPro" id="IPR002575">
    <property type="entry name" value="Aminoglycoside_PTrfase"/>
</dbReference>
<evidence type="ECO:0000313" key="2">
    <source>
        <dbReference type="EMBL" id="HIV12846.1"/>
    </source>
</evidence>
<dbReference type="EMBL" id="DVON01000154">
    <property type="protein sequence ID" value="HIV12846.1"/>
    <property type="molecule type" value="Genomic_DNA"/>
</dbReference>
<dbReference type="AlphaFoldDB" id="A0A9D1NV18"/>
<dbReference type="SUPFAM" id="SSF56112">
    <property type="entry name" value="Protein kinase-like (PK-like)"/>
    <property type="match status" value="1"/>
</dbReference>
<evidence type="ECO:0000313" key="3">
    <source>
        <dbReference type="Proteomes" id="UP000886723"/>
    </source>
</evidence>
<reference evidence="2" key="2">
    <citation type="journal article" date="2021" name="PeerJ">
        <title>Extensive microbial diversity within the chicken gut microbiome revealed by metagenomics and culture.</title>
        <authorList>
            <person name="Gilroy R."/>
            <person name="Ravi A."/>
            <person name="Getino M."/>
            <person name="Pursley I."/>
            <person name="Horton D.L."/>
            <person name="Alikhan N.F."/>
            <person name="Baker D."/>
            <person name="Gharbi K."/>
            <person name="Hall N."/>
            <person name="Watson M."/>
            <person name="Adriaenssens E.M."/>
            <person name="Foster-Nyarko E."/>
            <person name="Jarju S."/>
            <person name="Secka A."/>
            <person name="Antonio M."/>
            <person name="Oren A."/>
            <person name="Chaudhuri R.R."/>
            <person name="La Ragione R."/>
            <person name="Hildebrand F."/>
            <person name="Pallen M.J."/>
        </authorList>
    </citation>
    <scope>NUCLEOTIDE SEQUENCE</scope>
    <source>
        <strain evidence="2">ChiBcec2-4451</strain>
    </source>
</reference>
<dbReference type="Pfam" id="PF01636">
    <property type="entry name" value="APH"/>
    <property type="match status" value="1"/>
</dbReference>
<dbReference type="GO" id="GO:0042601">
    <property type="term" value="C:endospore-forming forespore"/>
    <property type="evidence" value="ECO:0007669"/>
    <property type="project" value="TreeGrafter"/>
</dbReference>
<name>A0A9D1NV18_9FIRM</name>
<dbReference type="PANTHER" id="PTHR39179">
    <property type="entry name" value="SPORE COAT PROTEIN I"/>
    <property type="match status" value="1"/>
</dbReference>
<feature type="domain" description="Aminoglycoside phosphotransferase" evidence="1">
    <location>
        <begin position="78"/>
        <end position="216"/>
    </location>
</feature>